<dbReference type="NCBIfam" id="NF041023">
    <property type="entry name" value="PP0621_fam"/>
    <property type="match status" value="1"/>
</dbReference>
<name>A0A446C9T2_9BURK</name>
<accession>A0A446C9T2</accession>
<dbReference type="InterPro" id="IPR049708">
    <property type="entry name" value="PP0621-like"/>
</dbReference>
<dbReference type="OrthoDB" id="9814432at2"/>
<sequence length="88" mass="9658">MGKLLFWIFVVIAVLFVARIAGRMAAAKQAGAQTNRTAARGRAPQPKPVESMVRCAHCGIHMPRSEALLQNGQTWCNAEHARLGPRKH</sequence>
<dbReference type="EMBL" id="UFQB01000005">
    <property type="protein sequence ID" value="SSW64584.1"/>
    <property type="molecule type" value="Genomic_DNA"/>
</dbReference>
<organism evidence="1 2">
    <name type="scientific">Achromobacter agilis</name>
    <dbReference type="NCBI Taxonomy" id="1353888"/>
    <lineage>
        <taxon>Bacteria</taxon>
        <taxon>Pseudomonadati</taxon>
        <taxon>Pseudomonadota</taxon>
        <taxon>Betaproteobacteria</taxon>
        <taxon>Burkholderiales</taxon>
        <taxon>Alcaligenaceae</taxon>
        <taxon>Achromobacter</taxon>
    </lineage>
</organism>
<reference evidence="1 2" key="1">
    <citation type="submission" date="2018-07" db="EMBL/GenBank/DDBJ databases">
        <authorList>
            <person name="Peeters C."/>
        </authorList>
    </citation>
    <scope>NUCLEOTIDE SEQUENCE [LARGE SCALE GENOMIC DNA]</scope>
    <source>
        <strain evidence="1 2">LMG 3411</strain>
    </source>
</reference>
<evidence type="ECO:0000313" key="1">
    <source>
        <dbReference type="EMBL" id="SSW64584.1"/>
    </source>
</evidence>
<keyword evidence="2" id="KW-1185">Reference proteome</keyword>
<proteinExistence type="predicted"/>
<gene>
    <name evidence="1" type="ORF">AGI3411_01683</name>
</gene>
<dbReference type="RefSeq" id="WP_129526918.1">
    <property type="nucleotide sequence ID" value="NZ_UFQB01000005.1"/>
</dbReference>
<protein>
    <submittedName>
        <fullName evidence="1">Uncharacterized protein</fullName>
    </submittedName>
</protein>
<dbReference type="AlphaFoldDB" id="A0A446C9T2"/>
<dbReference type="Proteomes" id="UP000289184">
    <property type="component" value="Unassembled WGS sequence"/>
</dbReference>
<evidence type="ECO:0000313" key="2">
    <source>
        <dbReference type="Proteomes" id="UP000289184"/>
    </source>
</evidence>